<dbReference type="EMBL" id="BRXX01000146">
    <property type="protein sequence ID" value="GMH93896.1"/>
    <property type="molecule type" value="Genomic_DNA"/>
</dbReference>
<evidence type="ECO:0000313" key="2">
    <source>
        <dbReference type="Proteomes" id="UP001165160"/>
    </source>
</evidence>
<organism evidence="1 2">
    <name type="scientific">Triparma verrucosa</name>
    <dbReference type="NCBI Taxonomy" id="1606542"/>
    <lineage>
        <taxon>Eukaryota</taxon>
        <taxon>Sar</taxon>
        <taxon>Stramenopiles</taxon>
        <taxon>Ochrophyta</taxon>
        <taxon>Bolidophyceae</taxon>
        <taxon>Parmales</taxon>
        <taxon>Triparmaceae</taxon>
        <taxon>Triparma</taxon>
    </lineage>
</organism>
<dbReference type="Proteomes" id="UP001165160">
    <property type="component" value="Unassembled WGS sequence"/>
</dbReference>
<protein>
    <submittedName>
        <fullName evidence="1">Uncharacterized protein</fullName>
    </submittedName>
</protein>
<gene>
    <name evidence="1" type="ORF">TrVE_jg1909</name>
</gene>
<dbReference type="PANTHER" id="PTHR36960:SF1">
    <property type="entry name" value="SI:DKEY-32E6.3"/>
    <property type="match status" value="1"/>
</dbReference>
<proteinExistence type="predicted"/>
<keyword evidence="2" id="KW-1185">Reference proteome</keyword>
<comment type="caution">
    <text evidence="1">The sequence shown here is derived from an EMBL/GenBank/DDBJ whole genome shotgun (WGS) entry which is preliminary data.</text>
</comment>
<reference evidence="2" key="1">
    <citation type="journal article" date="2023" name="Commun. Biol.">
        <title>Genome analysis of Parmales, the sister group of diatoms, reveals the evolutionary specialization of diatoms from phago-mixotrophs to photoautotrophs.</title>
        <authorList>
            <person name="Ban H."/>
            <person name="Sato S."/>
            <person name="Yoshikawa S."/>
            <person name="Yamada K."/>
            <person name="Nakamura Y."/>
            <person name="Ichinomiya M."/>
            <person name="Sato N."/>
            <person name="Blanc-Mathieu R."/>
            <person name="Endo H."/>
            <person name="Kuwata A."/>
            <person name="Ogata H."/>
        </authorList>
    </citation>
    <scope>NUCLEOTIDE SEQUENCE [LARGE SCALE GENOMIC DNA]</scope>
    <source>
        <strain evidence="2">NIES 3699</strain>
    </source>
</reference>
<accession>A0A9W7BMB7</accession>
<dbReference type="AlphaFoldDB" id="A0A9W7BMB7"/>
<dbReference type="PANTHER" id="PTHR36960">
    <property type="entry name" value="SI:DKEY-32E6.3"/>
    <property type="match status" value="1"/>
</dbReference>
<evidence type="ECO:0000313" key="1">
    <source>
        <dbReference type="EMBL" id="GMH93896.1"/>
    </source>
</evidence>
<sequence>MASKIVLHFDVNETIILEDIAGGDTREMCLNKIIAKSAAVLPAAGGSWTWLDGTPLNDQTPQPVSSLSTTFELPPSAVPYYRVKSLKPNALNFTTHEHGSRFRGIYDDLVAKMTHGSLPEALSKDGNTHFVLPSFFRTVAELHKSKRSFNIVIRTFGYDLPEIAKSITAFAQGLHPDFPDFVAPEFEVTDEKIFEGRYISTDAGANVEWRLSNPETKSNLSEAEALELMESSRITLVQDDYDHWKASGYNPQCGKPCWVTKGGGSTKHIFFDDNIWPDPKDSIVAVRQRESEGGDYVPMSGEEIMAEESKSIVKVFGIEACLDDNYFLNKINLCCTANPLRALDREVIEVFKVAYAMSVEKKAGRVSTDRFIAALPQHVKAPMAKLTEAAQYDCELVVPNVLPEVPENWAELVCFSSCVENTLKRCVAPTDLVTFLRLLCGTAASLSGSIEAQDVDVERFLAQIARGDGPPCD</sequence>
<name>A0A9W7BMB7_9STRA</name>